<organism evidence="2 3">
    <name type="scientific">Streptomyces goshikiensis</name>
    <dbReference type="NCBI Taxonomy" id="1942"/>
    <lineage>
        <taxon>Bacteria</taxon>
        <taxon>Bacillati</taxon>
        <taxon>Actinomycetota</taxon>
        <taxon>Actinomycetes</taxon>
        <taxon>Kitasatosporales</taxon>
        <taxon>Streptomycetaceae</taxon>
        <taxon>Streptomyces</taxon>
    </lineage>
</organism>
<sequence>MSGDSGPTWDRGHTGVPDQQAGTRLNGAPGPPAPGAADAFASTPAQKKAAAGTIETELEPNTKKAAEHADDATTTAHKGFDGWETAAGLKTVADTWDQQVKTLMGRLSSEKAALRGASGLFTRNDIGLGNQFLAQSKLNGL</sequence>
<evidence type="ECO:0000313" key="2">
    <source>
        <dbReference type="EMBL" id="WUO49900.1"/>
    </source>
</evidence>
<feature type="compositionally biased region" description="Basic and acidic residues" evidence="1">
    <location>
        <begin position="60"/>
        <end position="71"/>
    </location>
</feature>
<name>A0ABZ1RSW8_9ACTN</name>
<reference evidence="2" key="1">
    <citation type="submission" date="2022-10" db="EMBL/GenBank/DDBJ databases">
        <title>The complete genomes of actinobacterial strains from the NBC collection.</title>
        <authorList>
            <person name="Joergensen T.S."/>
            <person name="Alvarez Arevalo M."/>
            <person name="Sterndorff E.B."/>
            <person name="Faurdal D."/>
            <person name="Vuksanovic O."/>
            <person name="Mourched A.-S."/>
            <person name="Charusanti P."/>
            <person name="Shaw S."/>
            <person name="Blin K."/>
            <person name="Weber T."/>
        </authorList>
    </citation>
    <scope>NUCLEOTIDE SEQUENCE</scope>
    <source>
        <strain evidence="2">NBC_00283</strain>
    </source>
</reference>
<accession>A0ABZ1RSW8</accession>
<proteinExistence type="predicted"/>
<dbReference type="EMBL" id="CP108057">
    <property type="protein sequence ID" value="WUO49900.1"/>
    <property type="molecule type" value="Genomic_DNA"/>
</dbReference>
<dbReference type="GeneID" id="91408088"/>
<dbReference type="Proteomes" id="UP001432075">
    <property type="component" value="Chromosome"/>
</dbReference>
<feature type="region of interest" description="Disordered" evidence="1">
    <location>
        <begin position="1"/>
        <end position="77"/>
    </location>
</feature>
<feature type="compositionally biased region" description="Low complexity" evidence="1">
    <location>
        <begin position="35"/>
        <end position="45"/>
    </location>
</feature>
<gene>
    <name evidence="2" type="ORF">OHU17_30955</name>
</gene>
<evidence type="ECO:0000313" key="3">
    <source>
        <dbReference type="Proteomes" id="UP001432075"/>
    </source>
</evidence>
<evidence type="ECO:0000256" key="1">
    <source>
        <dbReference type="SAM" id="MobiDB-lite"/>
    </source>
</evidence>
<keyword evidence="3" id="KW-1185">Reference proteome</keyword>
<dbReference type="RefSeq" id="WP_037794457.1">
    <property type="nucleotide sequence ID" value="NZ_BMVE01000007.1"/>
</dbReference>
<protein>
    <submittedName>
        <fullName evidence="2">Uncharacterized protein</fullName>
    </submittedName>
</protein>